<dbReference type="PANTHER" id="PTHR47997:SF76">
    <property type="entry name" value="OS07G0497500 PROTEIN"/>
    <property type="match status" value="1"/>
</dbReference>
<evidence type="ECO:0000256" key="3">
    <source>
        <dbReference type="ARBA" id="ARBA00023015"/>
    </source>
</evidence>
<gene>
    <name evidence="10" type="ORF">TSPGSL018_3699</name>
</gene>
<dbReference type="GO" id="GO:0005634">
    <property type="term" value="C:nucleus"/>
    <property type="evidence" value="ECO:0007669"/>
    <property type="project" value="UniProtKB-SubCell"/>
</dbReference>
<evidence type="ECO:0000256" key="1">
    <source>
        <dbReference type="ARBA" id="ARBA00004123"/>
    </source>
</evidence>
<dbReference type="PROSITE" id="PS50090">
    <property type="entry name" value="MYB_LIKE"/>
    <property type="match status" value="2"/>
</dbReference>
<dbReference type="InterPro" id="IPR017930">
    <property type="entry name" value="Myb_dom"/>
</dbReference>
<feature type="domain" description="HTH myb-type" evidence="9">
    <location>
        <begin position="72"/>
        <end position="126"/>
    </location>
</feature>
<dbReference type="Pfam" id="PF00249">
    <property type="entry name" value="Myb_DNA-binding"/>
    <property type="match status" value="2"/>
</dbReference>
<feature type="compositionally biased region" description="Low complexity" evidence="7">
    <location>
        <begin position="157"/>
        <end position="171"/>
    </location>
</feature>
<evidence type="ECO:0000259" key="8">
    <source>
        <dbReference type="PROSITE" id="PS50090"/>
    </source>
</evidence>
<dbReference type="PROSITE" id="PS51294">
    <property type="entry name" value="HTH_MYB"/>
    <property type="match status" value="2"/>
</dbReference>
<proteinExistence type="predicted"/>
<keyword evidence="2" id="KW-0677">Repeat</keyword>
<accession>A0A061RIU8</accession>
<evidence type="ECO:0000256" key="2">
    <source>
        <dbReference type="ARBA" id="ARBA00022737"/>
    </source>
</evidence>
<feature type="compositionally biased region" description="Basic and acidic residues" evidence="7">
    <location>
        <begin position="136"/>
        <end position="152"/>
    </location>
</feature>
<feature type="domain" description="Myb-like" evidence="8">
    <location>
        <begin position="72"/>
        <end position="122"/>
    </location>
</feature>
<dbReference type="PANTHER" id="PTHR47997">
    <property type="entry name" value="MYB DOMAIN PROTEIN 55"/>
    <property type="match status" value="1"/>
</dbReference>
<dbReference type="AlphaFoldDB" id="A0A061RIU8"/>
<dbReference type="GO" id="GO:0003677">
    <property type="term" value="F:DNA binding"/>
    <property type="evidence" value="ECO:0007669"/>
    <property type="project" value="UniProtKB-KW"/>
</dbReference>
<dbReference type="EMBL" id="GBEZ01015528">
    <property type="protein sequence ID" value="JAC70644.1"/>
    <property type="molecule type" value="Transcribed_RNA"/>
</dbReference>
<feature type="region of interest" description="Disordered" evidence="7">
    <location>
        <begin position="129"/>
        <end position="179"/>
    </location>
</feature>
<evidence type="ECO:0000259" key="9">
    <source>
        <dbReference type="PROSITE" id="PS51294"/>
    </source>
</evidence>
<dbReference type="SUPFAM" id="SSF46689">
    <property type="entry name" value="Homeodomain-like"/>
    <property type="match status" value="1"/>
</dbReference>
<keyword evidence="4" id="KW-0238">DNA-binding</keyword>
<dbReference type="SMART" id="SM00717">
    <property type="entry name" value="SANT"/>
    <property type="match status" value="2"/>
</dbReference>
<protein>
    <submittedName>
        <fullName evidence="10">Transcription factor myb44-like</fullName>
    </submittedName>
</protein>
<dbReference type="Gene3D" id="1.10.10.60">
    <property type="entry name" value="Homeodomain-like"/>
    <property type="match status" value="2"/>
</dbReference>
<feature type="region of interest" description="Disordered" evidence="7">
    <location>
        <begin position="214"/>
        <end position="316"/>
    </location>
</feature>
<keyword evidence="3" id="KW-0805">Transcription regulation</keyword>
<feature type="compositionally biased region" description="Low complexity" evidence="7">
    <location>
        <begin position="281"/>
        <end position="292"/>
    </location>
</feature>
<evidence type="ECO:0000256" key="5">
    <source>
        <dbReference type="ARBA" id="ARBA00023163"/>
    </source>
</evidence>
<dbReference type="CDD" id="cd00167">
    <property type="entry name" value="SANT"/>
    <property type="match status" value="2"/>
</dbReference>
<evidence type="ECO:0000256" key="7">
    <source>
        <dbReference type="SAM" id="MobiDB-lite"/>
    </source>
</evidence>
<reference evidence="10" key="1">
    <citation type="submission" date="2014-05" db="EMBL/GenBank/DDBJ databases">
        <title>The transcriptome of the halophilic microalga Tetraselmis sp. GSL018 isolated from the Great Salt Lake, Utah.</title>
        <authorList>
            <person name="Jinkerson R.E."/>
            <person name="D'Adamo S."/>
            <person name="Posewitz M.C."/>
        </authorList>
    </citation>
    <scope>NUCLEOTIDE SEQUENCE</scope>
    <source>
        <strain evidence="10">GSL018</strain>
    </source>
</reference>
<sequence length="359" mass="38416">MSEETRYLLELVDKNGKGSTRRTTWSQDEDEQLKQLVGHYGPCNWSLIAQSMNSFPPRNGKSCRLRWFNQISPDLNKRPFSADEERIIFDKHKELGNKWAAISKHLPGRTDNAVKNYWNGHLKRKLLQSAPLEPHLGSEKSLKPSGREDSSAEFKPSTSTLSSSECTSSASGDDSRGTRWGLASALMPVKREAAPDRRAPRAEPPCKVVHLSAARGANATDSSSVQASPLHRPRGPACQRGPAETSSCPAPEHAAQSRAPDAAPRWSLLMPAAQCLGGQLSPESSSESASCPPASPNTPVQGNEAAAVPPAQPFSGNAACGRGASIRYGNAVLNVPPPIILPGVNPSIVQPAHSLLPAP</sequence>
<dbReference type="InterPro" id="IPR051953">
    <property type="entry name" value="Plant_SW-associated_TFs"/>
</dbReference>
<evidence type="ECO:0000256" key="4">
    <source>
        <dbReference type="ARBA" id="ARBA00023125"/>
    </source>
</evidence>
<keyword evidence="5" id="KW-0804">Transcription</keyword>
<evidence type="ECO:0000256" key="6">
    <source>
        <dbReference type="ARBA" id="ARBA00023242"/>
    </source>
</evidence>
<keyword evidence="6" id="KW-0539">Nucleus</keyword>
<feature type="domain" description="HTH myb-type" evidence="9">
    <location>
        <begin position="17"/>
        <end position="71"/>
    </location>
</feature>
<name>A0A061RIU8_9CHLO</name>
<dbReference type="InterPro" id="IPR001005">
    <property type="entry name" value="SANT/Myb"/>
</dbReference>
<organism evidence="10">
    <name type="scientific">Tetraselmis sp. GSL018</name>
    <dbReference type="NCBI Taxonomy" id="582737"/>
    <lineage>
        <taxon>Eukaryota</taxon>
        <taxon>Viridiplantae</taxon>
        <taxon>Chlorophyta</taxon>
        <taxon>core chlorophytes</taxon>
        <taxon>Chlorodendrophyceae</taxon>
        <taxon>Chlorodendrales</taxon>
        <taxon>Chlorodendraceae</taxon>
        <taxon>Tetraselmis</taxon>
    </lineage>
</organism>
<evidence type="ECO:0000313" key="10">
    <source>
        <dbReference type="EMBL" id="JAC70644.1"/>
    </source>
</evidence>
<dbReference type="InterPro" id="IPR009057">
    <property type="entry name" value="Homeodomain-like_sf"/>
</dbReference>
<comment type="subcellular location">
    <subcellularLocation>
        <location evidence="1">Nucleus</location>
    </subcellularLocation>
</comment>
<feature type="domain" description="Myb-like" evidence="8">
    <location>
        <begin position="17"/>
        <end position="71"/>
    </location>
</feature>